<dbReference type="SMART" id="SM00914">
    <property type="entry name" value="IDEAL"/>
    <property type="match status" value="1"/>
</dbReference>
<evidence type="ECO:0000313" key="4">
    <source>
        <dbReference type="EMBL" id="AAD56638.1"/>
    </source>
</evidence>
<feature type="coiled-coil region" evidence="1">
    <location>
        <begin position="74"/>
        <end position="101"/>
    </location>
</feature>
<dbReference type="EMBL" id="AF174588">
    <property type="protein sequence ID" value="AAD56638.1"/>
    <property type="molecule type" value="Genomic_DNA"/>
</dbReference>
<dbReference type="AlphaFoldDB" id="Q9RP25"/>
<dbReference type="Gene3D" id="4.10.810.10">
    <property type="entry name" value="Virus Scaffolding Protein, Chain A"/>
    <property type="match status" value="1"/>
</dbReference>
<evidence type="ECO:0000259" key="3">
    <source>
        <dbReference type="SMART" id="SM00914"/>
    </source>
</evidence>
<keyword evidence="2" id="KW-0472">Membrane</keyword>
<proteinExistence type="predicted"/>
<accession>Q9RP25</accession>
<name>Q9RP25_LISMN</name>
<evidence type="ECO:0000256" key="1">
    <source>
        <dbReference type="SAM" id="Coils"/>
    </source>
</evidence>
<keyword evidence="2" id="KW-0812">Transmembrane</keyword>
<dbReference type="InterPro" id="IPR014957">
    <property type="entry name" value="IDEAL_dom"/>
</dbReference>
<organism evidence="4">
    <name type="scientific">Listeria monocytogenes</name>
    <dbReference type="NCBI Taxonomy" id="1639"/>
    <lineage>
        <taxon>Bacteria</taxon>
        <taxon>Bacillati</taxon>
        <taxon>Bacillota</taxon>
        <taxon>Bacilli</taxon>
        <taxon>Bacillales</taxon>
        <taxon>Listeriaceae</taxon>
        <taxon>Listeria</taxon>
    </lineage>
</organism>
<feature type="transmembrane region" description="Helical" evidence="2">
    <location>
        <begin position="12"/>
        <end position="32"/>
    </location>
</feature>
<protein>
    <submittedName>
        <fullName evidence="4">YhzC</fullName>
    </submittedName>
</protein>
<reference evidence="4" key="1">
    <citation type="journal article" date="2000" name="Mol. Microbiol.">
        <title>Complete nucleotide sequence, molecular analysis and genome structure of bacteriophage A118 of Listeria monocytogenes: implications for phage evolution.</title>
        <authorList>
            <person name="Loessner M.J."/>
            <person name="Inman R.B."/>
            <person name="Lauer P."/>
            <person name="Calendar R."/>
        </authorList>
    </citation>
    <scope>NUCLEOTIDE SEQUENCE</scope>
    <source>
        <strain evidence="4">10403S</strain>
    </source>
</reference>
<keyword evidence="1" id="KW-0175">Coiled coil</keyword>
<dbReference type="Pfam" id="PF08858">
    <property type="entry name" value="IDEAL"/>
    <property type="match status" value="1"/>
</dbReference>
<gene>
    <name evidence="4" type="primary">yhzC</name>
</gene>
<dbReference type="InterPro" id="IPR027393">
    <property type="entry name" value="Virus_scaffolding_prot_C"/>
</dbReference>
<feature type="domain" description="IDEAL" evidence="3">
    <location>
        <begin position="71"/>
        <end position="107"/>
    </location>
</feature>
<keyword evidence="2" id="KW-1133">Transmembrane helix</keyword>
<sequence>MVICKSLDISKVVFSSCFLFFLGILQFFKIVINMSEGVVVVEMRDFSNSLMNQVGVLKGEKELTNVFIECFLTMLLEERKLEQLRAEIDKALDNRNKAEFMKLTEKMNKIHREMPSFLE</sequence>
<evidence type="ECO:0000256" key="2">
    <source>
        <dbReference type="SAM" id="Phobius"/>
    </source>
</evidence>